<reference evidence="1 2" key="1">
    <citation type="journal article" date="2015" name="Genome Biol. Evol.">
        <title>Comparative Genomics of a Bacterivorous Green Alga Reveals Evolutionary Causalities and Consequences of Phago-Mixotrophic Mode of Nutrition.</title>
        <authorList>
            <person name="Burns J.A."/>
            <person name="Paasch A."/>
            <person name="Narechania A."/>
            <person name="Kim E."/>
        </authorList>
    </citation>
    <scope>NUCLEOTIDE SEQUENCE [LARGE SCALE GENOMIC DNA]</scope>
    <source>
        <strain evidence="1 2">PLY_AMNH</strain>
    </source>
</reference>
<dbReference type="InterPro" id="IPR029058">
    <property type="entry name" value="AB_hydrolase_fold"/>
</dbReference>
<dbReference type="PANTHER" id="PTHR37563">
    <property type="entry name" value="PHYTANOYL-COA DIOXYGENASE FAMILY PROTEIN (AFU_ORTHOLOGUE AFUA_2G03330)"/>
    <property type="match status" value="1"/>
</dbReference>
<dbReference type="InterPro" id="IPR008775">
    <property type="entry name" value="Phytyl_CoA_dOase-like"/>
</dbReference>
<dbReference type="AlphaFoldDB" id="A0AAE0KX46"/>
<gene>
    <name evidence="1" type="ORF">CYMTET_27202</name>
</gene>
<dbReference type="PANTHER" id="PTHR37563:SF2">
    <property type="entry name" value="PHYTANOYL-COA DIOXYGENASE FAMILY PROTEIN (AFU_ORTHOLOGUE AFUA_2G03330)"/>
    <property type="match status" value="1"/>
</dbReference>
<dbReference type="InterPro" id="IPR051961">
    <property type="entry name" value="Fungal_Metabolite_Diox"/>
</dbReference>
<dbReference type="SUPFAM" id="SSF51197">
    <property type="entry name" value="Clavaminate synthase-like"/>
    <property type="match status" value="1"/>
</dbReference>
<dbReference type="Proteomes" id="UP001190700">
    <property type="component" value="Unassembled WGS sequence"/>
</dbReference>
<sequence length="267" mass="29605">MMWGGLQVVEAVWRRIAPGLLEYMDAADSLPLMAPRPMLILNGETDGRCWIEGLEEPLRNATQAYKLCGVEDRIKLQGESAARKTASTREAFCAKQGFREVLMDRLAAKDEQTQGQFYRSEQQLLVSWPGSETQQVHIDNLEGHGLTLIVPLVDVRADMGPTQLLPGTYHIHKSGGLLRALAEWWNVGAIAPTLTAGDALIYDARMWHQGLGNQSEVSRPVLVFRYDEVAHIPPGQGFGTSSAIMYGGSFLLFLRHLIVTDLPPQKL</sequence>
<organism evidence="1 2">
    <name type="scientific">Cymbomonas tetramitiformis</name>
    <dbReference type="NCBI Taxonomy" id="36881"/>
    <lineage>
        <taxon>Eukaryota</taxon>
        <taxon>Viridiplantae</taxon>
        <taxon>Chlorophyta</taxon>
        <taxon>Pyramimonadophyceae</taxon>
        <taxon>Pyramimonadales</taxon>
        <taxon>Pyramimonadaceae</taxon>
        <taxon>Cymbomonas</taxon>
    </lineage>
</organism>
<evidence type="ECO:0000313" key="1">
    <source>
        <dbReference type="EMBL" id="KAK3264033.1"/>
    </source>
</evidence>
<dbReference type="Pfam" id="PF05721">
    <property type="entry name" value="PhyH"/>
    <property type="match status" value="1"/>
</dbReference>
<dbReference type="EMBL" id="LGRX02014842">
    <property type="protein sequence ID" value="KAK3264033.1"/>
    <property type="molecule type" value="Genomic_DNA"/>
</dbReference>
<name>A0AAE0KX46_9CHLO</name>
<evidence type="ECO:0008006" key="3">
    <source>
        <dbReference type="Google" id="ProtNLM"/>
    </source>
</evidence>
<proteinExistence type="predicted"/>
<comment type="caution">
    <text evidence="1">The sequence shown here is derived from an EMBL/GenBank/DDBJ whole genome shotgun (WGS) entry which is preliminary data.</text>
</comment>
<dbReference type="Gene3D" id="3.40.50.1820">
    <property type="entry name" value="alpha/beta hydrolase"/>
    <property type="match status" value="1"/>
</dbReference>
<dbReference type="Gene3D" id="2.60.120.620">
    <property type="entry name" value="q2cbj1_9rhob like domain"/>
    <property type="match status" value="1"/>
</dbReference>
<accession>A0AAE0KX46</accession>
<evidence type="ECO:0000313" key="2">
    <source>
        <dbReference type="Proteomes" id="UP001190700"/>
    </source>
</evidence>
<protein>
    <recommendedName>
        <fullName evidence="3">Phytanoyl-CoA dioxygenase</fullName>
    </recommendedName>
</protein>
<keyword evidence="2" id="KW-1185">Reference proteome</keyword>